<protein>
    <submittedName>
        <fullName evidence="2">Nuclear transport factor 2 family protein</fullName>
    </submittedName>
</protein>
<dbReference type="InterPro" id="IPR032710">
    <property type="entry name" value="NTF2-like_dom_sf"/>
</dbReference>
<feature type="domain" description="SnoaL-like" evidence="1">
    <location>
        <begin position="25"/>
        <end position="119"/>
    </location>
</feature>
<organism evidence="2 3">
    <name type="scientific">Ancylobacter oerskovii</name>
    <dbReference type="NCBI Taxonomy" id="459519"/>
    <lineage>
        <taxon>Bacteria</taxon>
        <taxon>Pseudomonadati</taxon>
        <taxon>Pseudomonadota</taxon>
        <taxon>Alphaproteobacteria</taxon>
        <taxon>Hyphomicrobiales</taxon>
        <taxon>Xanthobacteraceae</taxon>
        <taxon>Ancylobacter</taxon>
    </lineage>
</organism>
<dbReference type="Pfam" id="PF12680">
    <property type="entry name" value="SnoaL_2"/>
    <property type="match status" value="1"/>
</dbReference>
<evidence type="ECO:0000313" key="3">
    <source>
        <dbReference type="Proteomes" id="UP001597299"/>
    </source>
</evidence>
<evidence type="ECO:0000313" key="2">
    <source>
        <dbReference type="EMBL" id="MFD2143592.1"/>
    </source>
</evidence>
<dbReference type="Proteomes" id="UP001597299">
    <property type="component" value="Unassembled WGS sequence"/>
</dbReference>
<evidence type="ECO:0000259" key="1">
    <source>
        <dbReference type="Pfam" id="PF12680"/>
    </source>
</evidence>
<dbReference type="RefSeq" id="WP_213351157.1">
    <property type="nucleotide sequence ID" value="NZ_JAHBGB010000003.1"/>
</dbReference>
<comment type="caution">
    <text evidence="2">The sequence shown here is derived from an EMBL/GenBank/DDBJ whole genome shotgun (WGS) entry which is preliminary data.</text>
</comment>
<dbReference type="EMBL" id="JBHUHD010000004">
    <property type="protein sequence ID" value="MFD2143592.1"/>
    <property type="molecule type" value="Genomic_DNA"/>
</dbReference>
<dbReference type="InterPro" id="IPR037401">
    <property type="entry name" value="SnoaL-like"/>
</dbReference>
<keyword evidence="3" id="KW-1185">Reference proteome</keyword>
<accession>A0ABW4Z5W7</accession>
<gene>
    <name evidence="2" type="ORF">ACFSNC_24675</name>
</gene>
<dbReference type="SUPFAM" id="SSF54427">
    <property type="entry name" value="NTF2-like"/>
    <property type="match status" value="1"/>
</dbReference>
<sequence>MSVEVKEAAEPDYDAILRANAQQVFSERDPAARRDALERLWMPDGVLYEAGHVVTGLDEISKAVGALLDTLPQGMTFAPAGPAVGHHGLGRLRWRALDGNGQPAPVSGTDVAIFREGKIDQLYVLLDPNE</sequence>
<name>A0ABW4Z5W7_9HYPH</name>
<reference evidence="3" key="1">
    <citation type="journal article" date="2019" name="Int. J. Syst. Evol. Microbiol.">
        <title>The Global Catalogue of Microorganisms (GCM) 10K type strain sequencing project: providing services to taxonomists for standard genome sequencing and annotation.</title>
        <authorList>
            <consortium name="The Broad Institute Genomics Platform"/>
            <consortium name="The Broad Institute Genome Sequencing Center for Infectious Disease"/>
            <person name="Wu L."/>
            <person name="Ma J."/>
        </authorList>
    </citation>
    <scope>NUCLEOTIDE SEQUENCE [LARGE SCALE GENOMIC DNA]</scope>
    <source>
        <strain evidence="3">CCM 7435</strain>
    </source>
</reference>
<dbReference type="Gene3D" id="3.10.450.50">
    <property type="match status" value="1"/>
</dbReference>
<proteinExistence type="predicted"/>